<dbReference type="InterPro" id="IPR005825">
    <property type="entry name" value="Ribosomal_uL24_CS"/>
</dbReference>
<dbReference type="EMBL" id="JRLX01000019">
    <property type="protein sequence ID" value="KGO85602.1"/>
    <property type="molecule type" value="Genomic_DNA"/>
</dbReference>
<keyword evidence="5" id="KW-0699">rRNA-binding</keyword>
<evidence type="ECO:0000256" key="3">
    <source>
        <dbReference type="ARBA" id="ARBA00023274"/>
    </source>
</evidence>
<dbReference type="PROSITE" id="PS01108">
    <property type="entry name" value="RIBOSOMAL_L24"/>
    <property type="match status" value="1"/>
</dbReference>
<comment type="similarity">
    <text evidence="1 5 6">Belongs to the universal ribosomal protein uL24 family.</text>
</comment>
<accession>A0A0A2LZ09</accession>
<dbReference type="Pfam" id="PF00467">
    <property type="entry name" value="KOW"/>
    <property type="match status" value="1"/>
</dbReference>
<evidence type="ECO:0000256" key="1">
    <source>
        <dbReference type="ARBA" id="ARBA00010618"/>
    </source>
</evidence>
<dbReference type="GO" id="GO:0003735">
    <property type="term" value="F:structural constituent of ribosome"/>
    <property type="evidence" value="ECO:0007669"/>
    <property type="project" value="InterPro"/>
</dbReference>
<dbReference type="OrthoDB" id="9807419at2"/>
<feature type="region of interest" description="Disordered" evidence="7">
    <location>
        <begin position="81"/>
        <end position="104"/>
    </location>
</feature>
<dbReference type="GO" id="GO:0006412">
    <property type="term" value="P:translation"/>
    <property type="evidence" value="ECO:0007669"/>
    <property type="project" value="UniProtKB-UniRule"/>
</dbReference>
<dbReference type="GO" id="GO:0005840">
    <property type="term" value="C:ribosome"/>
    <property type="evidence" value="ECO:0007669"/>
    <property type="project" value="UniProtKB-KW"/>
</dbReference>
<feature type="domain" description="KOW" evidence="8">
    <location>
        <begin position="5"/>
        <end position="32"/>
    </location>
</feature>
<dbReference type="InterPro" id="IPR005824">
    <property type="entry name" value="KOW"/>
</dbReference>
<evidence type="ECO:0000259" key="8">
    <source>
        <dbReference type="SMART" id="SM00739"/>
    </source>
</evidence>
<evidence type="ECO:0000256" key="4">
    <source>
        <dbReference type="ARBA" id="ARBA00035206"/>
    </source>
</evidence>
<dbReference type="NCBIfam" id="TIGR01079">
    <property type="entry name" value="rplX_bact"/>
    <property type="match status" value="1"/>
</dbReference>
<dbReference type="SMART" id="SM00739">
    <property type="entry name" value="KOW"/>
    <property type="match status" value="1"/>
</dbReference>
<feature type="region of interest" description="Disordered" evidence="7">
    <location>
        <begin position="40"/>
        <end position="60"/>
    </location>
</feature>
<comment type="subunit">
    <text evidence="5">Part of the 50S ribosomal subunit.</text>
</comment>
<dbReference type="Gene3D" id="2.30.30.30">
    <property type="match status" value="1"/>
</dbReference>
<keyword evidence="10" id="KW-1185">Reference proteome</keyword>
<keyword evidence="3 5" id="KW-0687">Ribonucleoprotein</keyword>
<dbReference type="AlphaFoldDB" id="A0A0A2LZ09"/>
<dbReference type="CDD" id="cd06089">
    <property type="entry name" value="KOW_RPL26"/>
    <property type="match status" value="1"/>
</dbReference>
<evidence type="ECO:0000256" key="5">
    <source>
        <dbReference type="HAMAP-Rule" id="MF_01326"/>
    </source>
</evidence>
<dbReference type="PANTHER" id="PTHR12903">
    <property type="entry name" value="MITOCHONDRIAL RIBOSOMAL PROTEIN L24"/>
    <property type="match status" value="1"/>
</dbReference>
<gene>
    <name evidence="5" type="primary">rplX</name>
    <name evidence="9" type="ORF">Q765_15445</name>
</gene>
<dbReference type="GO" id="GO:0019843">
    <property type="term" value="F:rRNA binding"/>
    <property type="evidence" value="ECO:0007669"/>
    <property type="project" value="UniProtKB-UniRule"/>
</dbReference>
<keyword evidence="2 5" id="KW-0689">Ribosomal protein</keyword>
<proteinExistence type="inferred from homology"/>
<keyword evidence="5" id="KW-0694">RNA-binding</keyword>
<organism evidence="9 10">
    <name type="scientific">Flavobacterium rivuli WB 3.3-2 = DSM 21788</name>
    <dbReference type="NCBI Taxonomy" id="1121895"/>
    <lineage>
        <taxon>Bacteria</taxon>
        <taxon>Pseudomonadati</taxon>
        <taxon>Bacteroidota</taxon>
        <taxon>Flavobacteriia</taxon>
        <taxon>Flavobacteriales</taxon>
        <taxon>Flavobacteriaceae</taxon>
        <taxon>Flavobacterium</taxon>
    </lineage>
</organism>
<evidence type="ECO:0000313" key="9">
    <source>
        <dbReference type="EMBL" id="KGO85602.1"/>
    </source>
</evidence>
<dbReference type="Proteomes" id="UP000030152">
    <property type="component" value="Unassembled WGS sequence"/>
</dbReference>
<evidence type="ECO:0000256" key="7">
    <source>
        <dbReference type="SAM" id="MobiDB-lite"/>
    </source>
</evidence>
<dbReference type="InterPro" id="IPR003256">
    <property type="entry name" value="Ribosomal_uL24"/>
</dbReference>
<comment type="caution">
    <text evidence="9">The sequence shown here is derived from an EMBL/GenBank/DDBJ whole genome shotgun (WGS) entry which is preliminary data.</text>
</comment>
<evidence type="ECO:0000256" key="2">
    <source>
        <dbReference type="ARBA" id="ARBA00022980"/>
    </source>
</evidence>
<dbReference type="RefSeq" id="WP_020213644.1">
    <property type="nucleotide sequence ID" value="NZ_JRLX01000019.1"/>
</dbReference>
<dbReference type="eggNOG" id="COG0198">
    <property type="taxonomic scope" value="Bacteria"/>
</dbReference>
<name>A0A0A2LZ09_9FLAO</name>
<dbReference type="SUPFAM" id="SSF50104">
    <property type="entry name" value="Translation proteins SH3-like domain"/>
    <property type="match status" value="1"/>
</dbReference>
<dbReference type="GO" id="GO:1990904">
    <property type="term" value="C:ribonucleoprotein complex"/>
    <property type="evidence" value="ECO:0007669"/>
    <property type="project" value="UniProtKB-KW"/>
</dbReference>
<dbReference type="HAMAP" id="MF_01326_B">
    <property type="entry name" value="Ribosomal_uL24_B"/>
    <property type="match status" value="1"/>
</dbReference>
<dbReference type="InterPro" id="IPR008991">
    <property type="entry name" value="Translation_prot_SH3-like_sf"/>
</dbReference>
<protein>
    <recommendedName>
        <fullName evidence="4 5">Large ribosomal subunit protein uL24</fullName>
    </recommendedName>
</protein>
<dbReference type="InterPro" id="IPR041988">
    <property type="entry name" value="Ribosomal_uL24_KOW"/>
</dbReference>
<evidence type="ECO:0000313" key="10">
    <source>
        <dbReference type="Proteomes" id="UP000030152"/>
    </source>
</evidence>
<sequence>MTKLKIKSGDTVRVMAGDHKGTEGKVLRVLREKNKAIVEGTNMVSKHTKPSAKNPQGGIVKKEAPIHISNLALVDLKTKETTKTGVRKEGDKNVRFSKKSNQVL</sequence>
<reference evidence="9 10" key="1">
    <citation type="submission" date="2013-09" db="EMBL/GenBank/DDBJ databases">
        <authorList>
            <person name="Zeng Z."/>
            <person name="Chen C."/>
        </authorList>
    </citation>
    <scope>NUCLEOTIDE SEQUENCE [LARGE SCALE GENOMIC DNA]</scope>
    <source>
        <strain evidence="9 10">WB 3.3-2</strain>
    </source>
</reference>
<evidence type="ECO:0000256" key="6">
    <source>
        <dbReference type="RuleBase" id="RU003477"/>
    </source>
</evidence>
<comment type="function">
    <text evidence="5">One of the proteins that surrounds the polypeptide exit tunnel on the outside of the subunit.</text>
</comment>
<dbReference type="InterPro" id="IPR057264">
    <property type="entry name" value="Ribosomal_uL24_C"/>
</dbReference>
<comment type="function">
    <text evidence="5">One of two assembly initiator proteins, it binds directly to the 5'-end of the 23S rRNA, where it nucleates assembly of the 50S subunit.</text>
</comment>
<dbReference type="InterPro" id="IPR014722">
    <property type="entry name" value="Rib_uL2_dom2"/>
</dbReference>
<feature type="compositionally biased region" description="Basic and acidic residues" evidence="7">
    <location>
        <begin position="81"/>
        <end position="94"/>
    </location>
</feature>
<dbReference type="STRING" id="1121895.GCA_000378485_02477"/>
<dbReference type="Pfam" id="PF17136">
    <property type="entry name" value="ribosomal_L24"/>
    <property type="match status" value="1"/>
</dbReference>